<dbReference type="Pfam" id="PF00014">
    <property type="entry name" value="Kunitz_BPTI"/>
    <property type="match status" value="2"/>
</dbReference>
<name>A0A183T1X1_SCHSO</name>
<dbReference type="CDD" id="cd00109">
    <property type="entry name" value="Kunitz-type"/>
    <property type="match status" value="2"/>
</dbReference>
<dbReference type="AlphaFoldDB" id="A0A183T1X1"/>
<dbReference type="OrthoDB" id="5950222at2759"/>
<dbReference type="PROSITE" id="PS00280">
    <property type="entry name" value="BPTI_KUNITZ_1"/>
    <property type="match status" value="2"/>
</dbReference>
<reference evidence="5" key="1">
    <citation type="submission" date="2016-06" db="UniProtKB">
        <authorList>
            <consortium name="WormBaseParasite"/>
        </authorList>
    </citation>
    <scope>IDENTIFICATION</scope>
</reference>
<dbReference type="InterPro" id="IPR002223">
    <property type="entry name" value="Kunitz_BPTI"/>
</dbReference>
<keyword evidence="4" id="KW-1185">Reference proteome</keyword>
<dbReference type="GO" id="GO:0004867">
    <property type="term" value="F:serine-type endopeptidase inhibitor activity"/>
    <property type="evidence" value="ECO:0007669"/>
    <property type="project" value="InterPro"/>
</dbReference>
<evidence type="ECO:0000313" key="3">
    <source>
        <dbReference type="EMBL" id="VDL96854.1"/>
    </source>
</evidence>
<dbReference type="PANTHER" id="PTHR10083">
    <property type="entry name" value="KUNITZ-TYPE PROTEASE INHIBITOR-RELATED"/>
    <property type="match status" value="1"/>
</dbReference>
<dbReference type="STRING" id="70667.A0A183T1X1"/>
<evidence type="ECO:0000259" key="2">
    <source>
        <dbReference type="PROSITE" id="PS50279"/>
    </source>
</evidence>
<evidence type="ECO:0000256" key="1">
    <source>
        <dbReference type="ARBA" id="ARBA00023157"/>
    </source>
</evidence>
<dbReference type="Gene3D" id="4.10.410.10">
    <property type="entry name" value="Pancreatic trypsin inhibitor Kunitz domain"/>
    <property type="match status" value="2"/>
</dbReference>
<evidence type="ECO:0000313" key="5">
    <source>
        <dbReference type="WBParaSite" id="SSLN_0001087401-mRNA-1"/>
    </source>
</evidence>
<dbReference type="FunFam" id="4.10.410.10:FF:000020">
    <property type="entry name" value="Collagen, type VI, alpha 3"/>
    <property type="match status" value="2"/>
</dbReference>
<proteinExistence type="predicted"/>
<dbReference type="PRINTS" id="PR00759">
    <property type="entry name" value="BASICPTASE"/>
</dbReference>
<dbReference type="InterPro" id="IPR050098">
    <property type="entry name" value="TFPI/VKTCI-like"/>
</dbReference>
<sequence length="329" mass="36884">MTSSPHLAVSSLKRFQDMGVNETQYFYYGQSNFASHCHSICGSAGPDSHNLCKLPLETGPCQAYIRRYGFNPQTGRCQLFTYGGCGGNANNFESEQECTTRCGDGVSGRDAIMPYPPLFTQCLKTDNGKRRRYHCHSICGFAGTDSHNLCKLPLETGPCQAYIRRYGFNPQTGRCQLFTYGGCGGNANNFESEQECIVRCGDGAAGIEMVSHLKEVLHLMDPNIQFTMDGETNNQLPFLDLYVRRNATGQMHSTVLKKSMVSIQMLHVGGNRSLINERSFVRNLFKIVKTPYSTSTDKILNSHHFKTPSERKKSWRTIHYLKVAFEGLF</sequence>
<dbReference type="InterPro" id="IPR020901">
    <property type="entry name" value="Prtase_inh_Kunz-CS"/>
</dbReference>
<accession>A0A183T1X1</accession>
<organism evidence="5">
    <name type="scientific">Schistocephalus solidus</name>
    <name type="common">Tapeworm</name>
    <dbReference type="NCBI Taxonomy" id="70667"/>
    <lineage>
        <taxon>Eukaryota</taxon>
        <taxon>Metazoa</taxon>
        <taxon>Spiralia</taxon>
        <taxon>Lophotrochozoa</taxon>
        <taxon>Platyhelminthes</taxon>
        <taxon>Cestoda</taxon>
        <taxon>Eucestoda</taxon>
        <taxon>Diphyllobothriidea</taxon>
        <taxon>Diphyllobothriidae</taxon>
        <taxon>Schistocephalus</taxon>
    </lineage>
</organism>
<reference evidence="3 4" key="2">
    <citation type="submission" date="2018-11" db="EMBL/GenBank/DDBJ databases">
        <authorList>
            <consortium name="Pathogen Informatics"/>
        </authorList>
    </citation>
    <scope>NUCLEOTIDE SEQUENCE [LARGE SCALE GENOMIC DNA]</scope>
    <source>
        <strain evidence="3 4">NST_G2</strain>
    </source>
</reference>
<dbReference type="EMBL" id="UYSU01035893">
    <property type="protein sequence ID" value="VDL96854.1"/>
    <property type="molecule type" value="Genomic_DNA"/>
</dbReference>
<feature type="domain" description="BPTI/Kunitz inhibitor" evidence="2">
    <location>
        <begin position="150"/>
        <end position="200"/>
    </location>
</feature>
<protein>
    <submittedName>
        <fullName evidence="5">Kunitz/Bovine pancreatic trypsin inhibitor domain protein</fullName>
    </submittedName>
</protein>
<dbReference type="InterPro" id="IPR036880">
    <property type="entry name" value="Kunitz_BPTI_sf"/>
</dbReference>
<feature type="domain" description="BPTI/Kunitz inhibitor" evidence="2">
    <location>
        <begin position="52"/>
        <end position="102"/>
    </location>
</feature>
<dbReference type="SMART" id="SM00131">
    <property type="entry name" value="KU"/>
    <property type="match status" value="2"/>
</dbReference>
<keyword evidence="1" id="KW-1015">Disulfide bond</keyword>
<dbReference type="Proteomes" id="UP000275846">
    <property type="component" value="Unassembled WGS sequence"/>
</dbReference>
<evidence type="ECO:0000313" key="4">
    <source>
        <dbReference type="Proteomes" id="UP000275846"/>
    </source>
</evidence>
<dbReference type="PROSITE" id="PS50279">
    <property type="entry name" value="BPTI_KUNITZ_2"/>
    <property type="match status" value="2"/>
</dbReference>
<gene>
    <name evidence="3" type="ORF">SSLN_LOCUS10469</name>
</gene>
<dbReference type="WBParaSite" id="SSLN_0001087401-mRNA-1">
    <property type="protein sequence ID" value="SSLN_0001087401-mRNA-1"/>
    <property type="gene ID" value="SSLN_0001087401"/>
</dbReference>
<dbReference type="SUPFAM" id="SSF57362">
    <property type="entry name" value="BPTI-like"/>
    <property type="match status" value="2"/>
</dbReference>